<keyword evidence="2" id="KW-0732">Signal</keyword>
<feature type="signal peptide" evidence="2">
    <location>
        <begin position="1"/>
        <end position="20"/>
    </location>
</feature>
<evidence type="ECO:0000313" key="4">
    <source>
        <dbReference type="Proteomes" id="UP001055712"/>
    </source>
</evidence>
<organism evidence="3 4">
    <name type="scientific">Chlorella vulgaris</name>
    <name type="common">Green alga</name>
    <dbReference type="NCBI Taxonomy" id="3077"/>
    <lineage>
        <taxon>Eukaryota</taxon>
        <taxon>Viridiplantae</taxon>
        <taxon>Chlorophyta</taxon>
        <taxon>core chlorophytes</taxon>
        <taxon>Trebouxiophyceae</taxon>
        <taxon>Chlorellales</taxon>
        <taxon>Chlorellaceae</taxon>
        <taxon>Chlorella clade</taxon>
        <taxon>Chlorella</taxon>
    </lineage>
</organism>
<gene>
    <name evidence="3" type="ORF">D9Q98_001963</name>
</gene>
<dbReference type="OrthoDB" id="510924at2759"/>
<evidence type="ECO:0000313" key="3">
    <source>
        <dbReference type="EMBL" id="KAI3435905.1"/>
    </source>
</evidence>
<feature type="chain" id="PRO_5038494753" evidence="2">
    <location>
        <begin position="21"/>
        <end position="498"/>
    </location>
</feature>
<feature type="compositionally biased region" description="Low complexity" evidence="1">
    <location>
        <begin position="464"/>
        <end position="491"/>
    </location>
</feature>
<dbReference type="EMBL" id="SIDB01000002">
    <property type="protein sequence ID" value="KAI3435905.1"/>
    <property type="molecule type" value="Genomic_DNA"/>
</dbReference>
<sequence>MLVSLLLPLLTLLGSCPVEAAKKSKAGLWHSEYNKLTGRSSRNASPEFCVVVRTYWGHGRSGDGGLRRLLRSLQRQSVQSWEAVLLVLDSRPFEDLHHIVEEFQDDRIWVFAEWIDKQFTPKQGVEWAPGYHGTLYNLTDDAIQVCPPTTKWLVVTNGDNEYADTFMQLVRGVGPGADLVAVDFYSRFQRPTAPSCERFAAAPGLPACKRNRLRWCHTDLGANVIAYPRFVQENRRFGALADVSGGLGAEHFDGIMMQLLMASSWKVQHLHDTCPFNHAPSLQSCGWGGGVWDDRDIVSWATAGGRCISREEADRVLQEDEEAEEATVAASNDGTVTAYEGVKPEQMAVPCLRKKAYMSDGVLGVAVEWFNALCVDDVDLPAFREWQQLVDPAGAAAEAAALGGEGGDEAATAGTGELAARAAAIAAEAAARREAAGGEHEPEDFWALQAGFYQEEVPAGAAHQQQEQGDLAAAEQAAAQAVHQGQQLEQQQHQRHED</sequence>
<accession>A0A9D4TVY3</accession>
<protein>
    <submittedName>
        <fullName evidence="3">Uncharacterized protein</fullName>
    </submittedName>
</protein>
<evidence type="ECO:0000256" key="2">
    <source>
        <dbReference type="SAM" id="SignalP"/>
    </source>
</evidence>
<reference evidence="3" key="2">
    <citation type="submission" date="2020-11" db="EMBL/GenBank/DDBJ databases">
        <authorList>
            <person name="Cecchin M."/>
            <person name="Marcolungo L."/>
            <person name="Rossato M."/>
            <person name="Girolomoni L."/>
            <person name="Cosentino E."/>
            <person name="Cuine S."/>
            <person name="Li-Beisson Y."/>
            <person name="Delledonne M."/>
            <person name="Ballottari M."/>
        </authorList>
    </citation>
    <scope>NUCLEOTIDE SEQUENCE</scope>
    <source>
        <strain evidence="3">211/11P</strain>
        <tissue evidence="3">Whole cell</tissue>
    </source>
</reference>
<keyword evidence="4" id="KW-1185">Reference proteome</keyword>
<reference evidence="3" key="1">
    <citation type="journal article" date="2019" name="Plant J.">
        <title>Chlorella vulgaris genome assembly and annotation reveals the molecular basis for metabolic acclimation to high light conditions.</title>
        <authorList>
            <person name="Cecchin M."/>
            <person name="Marcolungo L."/>
            <person name="Rossato M."/>
            <person name="Girolomoni L."/>
            <person name="Cosentino E."/>
            <person name="Cuine S."/>
            <person name="Li-Beisson Y."/>
            <person name="Delledonne M."/>
            <person name="Ballottari M."/>
        </authorList>
    </citation>
    <scope>NUCLEOTIDE SEQUENCE</scope>
    <source>
        <strain evidence="3">211/11P</strain>
    </source>
</reference>
<comment type="caution">
    <text evidence="3">The sequence shown here is derived from an EMBL/GenBank/DDBJ whole genome shotgun (WGS) entry which is preliminary data.</text>
</comment>
<proteinExistence type="predicted"/>
<feature type="region of interest" description="Disordered" evidence="1">
    <location>
        <begin position="457"/>
        <end position="498"/>
    </location>
</feature>
<dbReference type="AlphaFoldDB" id="A0A9D4TVY3"/>
<evidence type="ECO:0000256" key="1">
    <source>
        <dbReference type="SAM" id="MobiDB-lite"/>
    </source>
</evidence>
<name>A0A9D4TVY3_CHLVU</name>
<dbReference type="Proteomes" id="UP001055712">
    <property type="component" value="Unassembled WGS sequence"/>
</dbReference>